<reference evidence="8" key="1">
    <citation type="journal article" date="2015" name="Nat. Commun.">
        <title>The Lingula genome provides insights into brachiopod evolution and the origin of phosphate biomineralization.</title>
        <authorList>
            <person name="Luo Y.J."/>
            <person name="Takeuchi T."/>
            <person name="Koyanagi R."/>
            <person name="Yamada L."/>
            <person name="Kanda M."/>
            <person name="Khalturina M."/>
            <person name="Fujie M."/>
            <person name="Yamasaki S.I."/>
            <person name="Endo K."/>
            <person name="Satoh N."/>
        </authorList>
    </citation>
    <scope>NUCLEOTIDE SEQUENCE</scope>
</reference>
<dbReference type="KEGG" id="lak:106154962"/>
<dbReference type="InterPro" id="IPR001245">
    <property type="entry name" value="Ser-Thr/Tyr_kinase_cat_dom"/>
</dbReference>
<dbReference type="InterPro" id="IPR036866">
    <property type="entry name" value="RibonucZ/Hydroxyglut_hydro"/>
</dbReference>
<keyword evidence="7" id="KW-1185">Reference proteome</keyword>
<dbReference type="GO" id="GO:0004674">
    <property type="term" value="F:protein serine/threonine kinase activity"/>
    <property type="evidence" value="ECO:0007669"/>
    <property type="project" value="TreeGrafter"/>
</dbReference>
<dbReference type="InterPro" id="IPR008271">
    <property type="entry name" value="Ser/Thr_kinase_AS"/>
</dbReference>
<dbReference type="GeneID" id="106154962"/>
<gene>
    <name evidence="8" type="primary">LOC106154962</name>
</gene>
<dbReference type="Pfam" id="PF07714">
    <property type="entry name" value="PK_Tyr_Ser-Thr"/>
    <property type="match status" value="1"/>
</dbReference>
<evidence type="ECO:0000259" key="6">
    <source>
        <dbReference type="PROSITE" id="PS50011"/>
    </source>
</evidence>
<evidence type="ECO:0000256" key="4">
    <source>
        <dbReference type="ARBA" id="ARBA00022840"/>
    </source>
</evidence>
<dbReference type="RefSeq" id="XP_013384988.1">
    <property type="nucleotide sequence ID" value="XM_013529534.1"/>
</dbReference>
<dbReference type="STRING" id="7574.A0A1S3HFY0"/>
<protein>
    <submittedName>
        <fullName evidence="8">Uncharacterized protein LOC106154962</fullName>
    </submittedName>
</protein>
<dbReference type="PROSITE" id="PS00108">
    <property type="entry name" value="PROTEIN_KINASE_ST"/>
    <property type="match status" value="1"/>
</dbReference>
<dbReference type="Gene3D" id="1.10.510.10">
    <property type="entry name" value="Transferase(Phosphotransferase) domain 1"/>
    <property type="match status" value="1"/>
</dbReference>
<feature type="region of interest" description="Disordered" evidence="5">
    <location>
        <begin position="1040"/>
        <end position="1083"/>
    </location>
</feature>
<accession>A0A1S3HFY0</accession>
<dbReference type="SUPFAM" id="SSF56281">
    <property type="entry name" value="Metallo-hydrolase/oxidoreductase"/>
    <property type="match status" value="1"/>
</dbReference>
<feature type="domain" description="Protein kinase" evidence="6">
    <location>
        <begin position="515"/>
        <end position="788"/>
    </location>
</feature>
<dbReference type="Proteomes" id="UP000085678">
    <property type="component" value="Unplaced"/>
</dbReference>
<dbReference type="Pfam" id="PF13289">
    <property type="entry name" value="SIR2_2"/>
    <property type="match status" value="1"/>
</dbReference>
<keyword evidence="1" id="KW-0808">Transferase</keyword>
<keyword evidence="3" id="KW-0418">Kinase</keyword>
<dbReference type="OrthoDB" id="4062651at2759"/>
<keyword evidence="4" id="KW-0067">ATP-binding</keyword>
<dbReference type="Gene3D" id="3.60.15.10">
    <property type="entry name" value="Ribonuclease Z/Hydroxyacylglutathione hydrolase-like"/>
    <property type="match status" value="1"/>
</dbReference>
<dbReference type="AlphaFoldDB" id="A0A1S3HFY0"/>
<name>A0A1S3HFY0_LINAN</name>
<proteinExistence type="predicted"/>
<dbReference type="GO" id="GO:0005524">
    <property type="term" value="F:ATP binding"/>
    <property type="evidence" value="ECO:0007669"/>
    <property type="project" value="UniProtKB-KW"/>
</dbReference>
<sequence>MSESVQVRQQLSAALNTLRQLISNGELILFLGEQASCLPQPASVEDWWRHLGDLDKEDAVSKIDQLESNMRENQQWLHTILRTLGRFPIIFNVNPDRLVEHYLIRPGDNVQTVRLDRVGSLSGTWPNDHRVLLIKCFGDASYDAKDKLTSASKNYMETFHSMASEETAFVENLFHQHSILFLGCEKDHPLHKAFMERFVKHSKGQHYLFQRGTTSSYFQDDHLTTIQTDMEINEFAQYLTPGSTEFKIRAPGEVYEHSYLPTQREQYLKAQLTLEAAASEIGFHTAKVTNALATDEALEAESRGNLEKMFKNDPFIGEYDARTVQGAMDAMKGRRDNLLKLIQNGVRVTAIFRFDTFEKDIVDTSTKKDVRQRNVRKYASVLLQSRSVLNNQSMLELRVVQDMNEEQTKRMKEQYAVIRLKGSSDEAIAYASPAVEGKKNVSINLISVNGTEAARKRKIFEESREAAWDHEKSMLNLTTALLQADQELKAISTEDRNKLQRLYNVQMLTKTEIEPGTWEKLGEGSFGAVFKVQWKGKEMAYKVLQKISKADDLEEFEGEYQSLKKIHHPNIISVAEMYRTDNPIQLGILMEYMSGGSVRDVMNRNPGQGQSKDFVSRLAMQVAHALDYLHSLKPAIIHRDIKADNIFMTADKQTFKLGDFGLSRITYSTYQTKTMGWGCYRYMAPEMGRTQKYSPKVDVYAFGLLLVEVITGNIAFSEIMDNSEVFKRIAAGQLPVEVPEECEKVHGLQMKATISACVIANSNLRPKMKDVIKMLEGKLTKFQKHEEVELLCLGTGKGATAVQDGEPSSSFVILHNGKPVLLVDIGYLVMMQYQQLVGKEPVFNMFITHNHSDHAGELPVSMCIFVPTLMKRGYTKSPFKIFAGSETMPKLINHRMDEAYSMPGLNDHKKIADWRTCSPGERETIDDNGLFSLETVKSQHSEVGYGFVLYYKGSPILGYSGDSGFVKELYDKIYEAPTVIVDGRERGTWEHAGFDEIKEYTKTSKHEFVYVTGYGAPRESPGDKYLPSIKPLEIGQQYPLVSAGQMADGQGPDPAGQGTGDIHPGSGQEQYPTPHKAVQSLGQ</sequence>
<dbReference type="InterPro" id="IPR011009">
    <property type="entry name" value="Kinase-like_dom_sf"/>
</dbReference>
<evidence type="ECO:0000313" key="8">
    <source>
        <dbReference type="RefSeq" id="XP_013384988.1"/>
    </source>
</evidence>
<dbReference type="PROSITE" id="PS50011">
    <property type="entry name" value="PROTEIN_KINASE_DOM"/>
    <property type="match status" value="1"/>
</dbReference>
<evidence type="ECO:0000256" key="5">
    <source>
        <dbReference type="SAM" id="MobiDB-lite"/>
    </source>
</evidence>
<evidence type="ECO:0000256" key="1">
    <source>
        <dbReference type="ARBA" id="ARBA00022679"/>
    </source>
</evidence>
<dbReference type="Pfam" id="PF23023">
    <property type="entry name" value="Anti-Pycsar_Apyc1"/>
    <property type="match status" value="1"/>
</dbReference>
<reference evidence="8" key="2">
    <citation type="submission" date="2025-08" db="UniProtKB">
        <authorList>
            <consortium name="RefSeq"/>
        </authorList>
    </citation>
    <scope>IDENTIFICATION</scope>
</reference>
<dbReference type="PANTHER" id="PTHR44329:SF288">
    <property type="entry name" value="MITOGEN-ACTIVATED PROTEIN KINASE KINASE KINASE 20"/>
    <property type="match status" value="1"/>
</dbReference>
<evidence type="ECO:0000313" key="7">
    <source>
        <dbReference type="Proteomes" id="UP000085678"/>
    </source>
</evidence>
<dbReference type="SMART" id="SM00220">
    <property type="entry name" value="S_TKc"/>
    <property type="match status" value="1"/>
</dbReference>
<dbReference type="InterPro" id="IPR000719">
    <property type="entry name" value="Prot_kinase_dom"/>
</dbReference>
<dbReference type="SUPFAM" id="SSF56112">
    <property type="entry name" value="Protein kinase-like (PK-like)"/>
    <property type="match status" value="1"/>
</dbReference>
<evidence type="ECO:0000256" key="2">
    <source>
        <dbReference type="ARBA" id="ARBA00022741"/>
    </source>
</evidence>
<dbReference type="InParanoid" id="A0A1S3HFY0"/>
<evidence type="ECO:0000256" key="3">
    <source>
        <dbReference type="ARBA" id="ARBA00022777"/>
    </source>
</evidence>
<organism evidence="7 8">
    <name type="scientific">Lingula anatina</name>
    <name type="common">Brachiopod</name>
    <name type="synonym">Lingula unguis</name>
    <dbReference type="NCBI Taxonomy" id="7574"/>
    <lineage>
        <taxon>Eukaryota</taxon>
        <taxon>Metazoa</taxon>
        <taxon>Spiralia</taxon>
        <taxon>Lophotrochozoa</taxon>
        <taxon>Brachiopoda</taxon>
        <taxon>Linguliformea</taxon>
        <taxon>Lingulata</taxon>
        <taxon>Lingulida</taxon>
        <taxon>Linguloidea</taxon>
        <taxon>Lingulidae</taxon>
        <taxon>Lingula</taxon>
    </lineage>
</organism>
<dbReference type="PANTHER" id="PTHR44329">
    <property type="entry name" value="SERINE/THREONINE-PROTEIN KINASE TNNI3K-RELATED"/>
    <property type="match status" value="1"/>
</dbReference>
<keyword evidence="2" id="KW-0547">Nucleotide-binding</keyword>
<dbReference type="InterPro" id="IPR051681">
    <property type="entry name" value="Ser/Thr_Kinases-Pseudokinases"/>
</dbReference>